<comment type="subcellular location">
    <subcellularLocation>
        <location evidence="1">Secreted</location>
    </subcellularLocation>
</comment>
<proteinExistence type="inferred from homology"/>
<comment type="caution">
    <text evidence="9">The sequence shown here is derived from an EMBL/GenBank/DDBJ whole genome shotgun (WGS) entry which is preliminary data.</text>
</comment>
<dbReference type="Pfam" id="PF05281">
    <property type="entry name" value="Secretogranin_V"/>
    <property type="match status" value="1"/>
</dbReference>
<dbReference type="GO" id="GO:0007218">
    <property type="term" value="P:neuropeptide signaling pathway"/>
    <property type="evidence" value="ECO:0007669"/>
    <property type="project" value="InterPro"/>
</dbReference>
<dbReference type="OrthoDB" id="9922675at2759"/>
<evidence type="ECO:0000256" key="6">
    <source>
        <dbReference type="ARBA" id="ARBA00022729"/>
    </source>
</evidence>
<evidence type="ECO:0000256" key="5">
    <source>
        <dbReference type="ARBA" id="ARBA00022525"/>
    </source>
</evidence>
<accession>A0A1Y3B599</accession>
<keyword evidence="7" id="KW-1015">Disulfide bond</keyword>
<dbReference type="GO" id="GO:0046883">
    <property type="term" value="P:regulation of hormone secretion"/>
    <property type="evidence" value="ECO:0007669"/>
    <property type="project" value="TreeGrafter"/>
</dbReference>
<dbReference type="EMBL" id="MUJZ01042981">
    <property type="protein sequence ID" value="OTF75224.1"/>
    <property type="molecule type" value="Genomic_DNA"/>
</dbReference>
<evidence type="ECO:0000256" key="2">
    <source>
        <dbReference type="ARBA" id="ARBA00006348"/>
    </source>
</evidence>
<keyword evidence="6" id="KW-0732">Signal</keyword>
<dbReference type="GO" id="GO:0005576">
    <property type="term" value="C:extracellular region"/>
    <property type="evidence" value="ECO:0007669"/>
    <property type="project" value="UniProtKB-SubCell"/>
</dbReference>
<dbReference type="GO" id="GO:0030141">
    <property type="term" value="C:secretory granule"/>
    <property type="evidence" value="ECO:0007669"/>
    <property type="project" value="InterPro"/>
</dbReference>
<comment type="similarity">
    <text evidence="2">Belongs to the 7B2 family.</text>
</comment>
<organism evidence="9 10">
    <name type="scientific">Euroglyphus maynei</name>
    <name type="common">Mayne's house dust mite</name>
    <dbReference type="NCBI Taxonomy" id="6958"/>
    <lineage>
        <taxon>Eukaryota</taxon>
        <taxon>Metazoa</taxon>
        <taxon>Ecdysozoa</taxon>
        <taxon>Arthropoda</taxon>
        <taxon>Chelicerata</taxon>
        <taxon>Arachnida</taxon>
        <taxon>Acari</taxon>
        <taxon>Acariformes</taxon>
        <taxon>Sarcoptiformes</taxon>
        <taxon>Astigmata</taxon>
        <taxon>Psoroptidia</taxon>
        <taxon>Analgoidea</taxon>
        <taxon>Pyroglyphidae</taxon>
        <taxon>Pyroglyphinae</taxon>
        <taxon>Euroglyphus</taxon>
    </lineage>
</organism>
<evidence type="ECO:0000313" key="9">
    <source>
        <dbReference type="EMBL" id="OTF75224.1"/>
    </source>
</evidence>
<keyword evidence="10" id="KW-1185">Reference proteome</keyword>
<reference evidence="9 10" key="1">
    <citation type="submission" date="2017-03" db="EMBL/GenBank/DDBJ databases">
        <title>Genome Survey of Euroglyphus maynei.</title>
        <authorList>
            <person name="Arlian L.G."/>
            <person name="Morgan M.S."/>
            <person name="Rider S.D."/>
        </authorList>
    </citation>
    <scope>NUCLEOTIDE SEQUENCE [LARGE SCALE GENOMIC DNA]</scope>
    <source>
        <strain evidence="9">Arlian Lab</strain>
        <tissue evidence="9">Whole body</tissue>
    </source>
</reference>
<dbReference type="Proteomes" id="UP000194236">
    <property type="component" value="Unassembled WGS sequence"/>
</dbReference>
<name>A0A1Y3B599_EURMA</name>
<keyword evidence="8" id="KW-0143">Chaperone</keyword>
<evidence type="ECO:0000256" key="7">
    <source>
        <dbReference type="ARBA" id="ARBA00023157"/>
    </source>
</evidence>
<sequence>YCNPPNPCPVGYSAEDGCLEDFFNSADYSKEYQASQDCMCDSEHMFNCPGNTDENELETLARSIQNEGIELDSTIDKIMDTMDTKDHKVVAKKYFQKRSKKSIVKRSIGDDNKSYKKNPFLTGEKLPVVAKKSPHTAKIHHK</sequence>
<keyword evidence="4" id="KW-0813">Transport</keyword>
<dbReference type="InterPro" id="IPR007945">
    <property type="entry name" value="Secretogranin_V"/>
</dbReference>
<evidence type="ECO:0000256" key="8">
    <source>
        <dbReference type="ARBA" id="ARBA00023186"/>
    </source>
</evidence>
<evidence type="ECO:0000256" key="4">
    <source>
        <dbReference type="ARBA" id="ARBA00022448"/>
    </source>
</evidence>
<keyword evidence="5" id="KW-0964">Secreted</keyword>
<evidence type="ECO:0000256" key="1">
    <source>
        <dbReference type="ARBA" id="ARBA00004613"/>
    </source>
</evidence>
<gene>
    <name evidence="9" type="ORF">BLA29_009042</name>
</gene>
<evidence type="ECO:0000256" key="3">
    <source>
        <dbReference type="ARBA" id="ARBA00019589"/>
    </source>
</evidence>
<protein>
    <recommendedName>
        <fullName evidence="3">Neuroendocrine protein 7B2</fullName>
    </recommendedName>
</protein>
<dbReference type="AlphaFoldDB" id="A0A1Y3B599"/>
<feature type="non-terminal residue" evidence="9">
    <location>
        <position position="1"/>
    </location>
</feature>
<dbReference type="GO" id="GO:0030234">
    <property type="term" value="F:enzyme regulator activity"/>
    <property type="evidence" value="ECO:0007669"/>
    <property type="project" value="TreeGrafter"/>
</dbReference>
<evidence type="ECO:0000313" key="10">
    <source>
        <dbReference type="Proteomes" id="UP000194236"/>
    </source>
</evidence>
<dbReference type="PANTHER" id="PTHR12738">
    <property type="entry name" value="NEUROENDOCRINE PROTEIN 7B2"/>
    <property type="match status" value="1"/>
</dbReference>
<dbReference type="PANTHER" id="PTHR12738:SF0">
    <property type="entry name" value="NEUROENDOCRINE PROTEIN 7B2"/>
    <property type="match status" value="1"/>
</dbReference>